<evidence type="ECO:0000256" key="2">
    <source>
        <dbReference type="ARBA" id="ARBA00009142"/>
    </source>
</evidence>
<keyword evidence="5 8" id="KW-0812">Transmembrane</keyword>
<keyword evidence="4 8" id="KW-1003">Cell membrane</keyword>
<comment type="similarity">
    <text evidence="2 8">Belongs to the 4-toluene sulfonate uptake permease (TSUP) (TC 2.A.102) family.</text>
</comment>
<accession>A0A1T2LBI7</accession>
<keyword evidence="10" id="KW-1185">Reference proteome</keyword>
<feature type="transmembrane region" description="Helical" evidence="8">
    <location>
        <begin position="165"/>
        <end position="184"/>
    </location>
</feature>
<dbReference type="InterPro" id="IPR052017">
    <property type="entry name" value="TSUP"/>
</dbReference>
<feature type="transmembrane region" description="Helical" evidence="8">
    <location>
        <begin position="36"/>
        <end position="56"/>
    </location>
</feature>
<proteinExistence type="inferred from homology"/>
<reference evidence="9 10" key="1">
    <citation type="submission" date="2016-11" db="EMBL/GenBank/DDBJ databases">
        <title>Mixed transmission modes and dynamic genome evolution in an obligate animal-bacterial symbiosis.</title>
        <authorList>
            <person name="Russell S.L."/>
            <person name="Corbett-Detig R.B."/>
            <person name="Cavanaugh C.M."/>
        </authorList>
    </citation>
    <scope>NUCLEOTIDE SEQUENCE [LARGE SCALE GENOMIC DNA]</scope>
    <source>
        <strain evidence="9">Sveles-Q1</strain>
    </source>
</reference>
<evidence type="ECO:0000313" key="9">
    <source>
        <dbReference type="EMBL" id="OOZ42316.1"/>
    </source>
</evidence>
<evidence type="ECO:0000256" key="1">
    <source>
        <dbReference type="ARBA" id="ARBA00004651"/>
    </source>
</evidence>
<feature type="transmembrane region" description="Helical" evidence="8">
    <location>
        <begin position="226"/>
        <end position="243"/>
    </location>
</feature>
<dbReference type="OrthoDB" id="5801432at2"/>
<comment type="subcellular location">
    <subcellularLocation>
        <location evidence="1 8">Cell membrane</location>
        <topology evidence="1 8">Multi-pass membrane protein</topology>
    </subcellularLocation>
</comment>
<evidence type="ECO:0000256" key="8">
    <source>
        <dbReference type="RuleBase" id="RU363041"/>
    </source>
</evidence>
<protein>
    <recommendedName>
        <fullName evidence="8">Probable membrane transporter protein</fullName>
    </recommendedName>
</protein>
<dbReference type="PANTHER" id="PTHR30269">
    <property type="entry name" value="TRANSMEMBRANE PROTEIN YFCA"/>
    <property type="match status" value="1"/>
</dbReference>
<evidence type="ECO:0000256" key="3">
    <source>
        <dbReference type="ARBA" id="ARBA00022448"/>
    </source>
</evidence>
<dbReference type="RefSeq" id="WP_078482072.1">
    <property type="nucleotide sequence ID" value="NZ_MPRL01000001.1"/>
</dbReference>
<keyword evidence="6 8" id="KW-1133">Transmembrane helix</keyword>
<evidence type="ECO:0000256" key="4">
    <source>
        <dbReference type="ARBA" id="ARBA00022475"/>
    </source>
</evidence>
<keyword evidence="7 8" id="KW-0472">Membrane</keyword>
<feature type="transmembrane region" description="Helical" evidence="8">
    <location>
        <begin position="77"/>
        <end position="95"/>
    </location>
</feature>
<dbReference type="GO" id="GO:0005886">
    <property type="term" value="C:plasma membrane"/>
    <property type="evidence" value="ECO:0007669"/>
    <property type="project" value="UniProtKB-SubCell"/>
</dbReference>
<evidence type="ECO:0000256" key="6">
    <source>
        <dbReference type="ARBA" id="ARBA00022989"/>
    </source>
</evidence>
<comment type="caution">
    <text evidence="9">The sequence shown here is derived from an EMBL/GenBank/DDBJ whole genome shotgun (WGS) entry which is preliminary data.</text>
</comment>
<keyword evidence="3" id="KW-0813">Transport</keyword>
<gene>
    <name evidence="9" type="ORF">BOW53_00275</name>
</gene>
<dbReference type="EMBL" id="MPRL01000001">
    <property type="protein sequence ID" value="OOZ42316.1"/>
    <property type="molecule type" value="Genomic_DNA"/>
</dbReference>
<dbReference type="PANTHER" id="PTHR30269:SF37">
    <property type="entry name" value="MEMBRANE TRANSPORTER PROTEIN"/>
    <property type="match status" value="1"/>
</dbReference>
<dbReference type="InterPro" id="IPR002781">
    <property type="entry name" value="TM_pro_TauE-like"/>
</dbReference>
<dbReference type="AlphaFoldDB" id="A0A1T2LBI7"/>
<feature type="transmembrane region" description="Helical" evidence="8">
    <location>
        <begin position="196"/>
        <end position="214"/>
    </location>
</feature>
<dbReference type="Pfam" id="PF01925">
    <property type="entry name" value="TauE"/>
    <property type="match status" value="1"/>
</dbReference>
<evidence type="ECO:0000256" key="5">
    <source>
        <dbReference type="ARBA" id="ARBA00022692"/>
    </source>
</evidence>
<feature type="transmembrane region" description="Helical" evidence="8">
    <location>
        <begin position="101"/>
        <end position="120"/>
    </location>
</feature>
<evidence type="ECO:0000256" key="7">
    <source>
        <dbReference type="ARBA" id="ARBA00023136"/>
    </source>
</evidence>
<name>A0A1T2LBI7_9GAMM</name>
<feature type="transmembrane region" description="Helical" evidence="8">
    <location>
        <begin position="132"/>
        <end position="159"/>
    </location>
</feature>
<sequence>MLIETLTTAQLLFAAAILFTAYLVRGISGFGSALVAVPPLALILPLQIVVPMVVLLDNLCSLAHSIRNLHHIQWRELLPLLPFTLIGIVTALFLLKSLDQALLKNILAVFIIGYAIYTLLPLPEPKGPRLWAVPMGLLAGLVGTMFGTGGPFTVVYLRLRQLNKVAFRGTVAMIFLLDGGARLVGFTLSGFYTLDTLYLIAASLPLIATGLYIGGHIHTNLTPQTFVRIISAILLISGISLLIK</sequence>
<dbReference type="Proteomes" id="UP000191110">
    <property type="component" value="Unassembled WGS sequence"/>
</dbReference>
<organism evidence="9 10">
    <name type="scientific">Solemya pervernicosa gill symbiont</name>
    <dbReference type="NCBI Taxonomy" id="642797"/>
    <lineage>
        <taxon>Bacteria</taxon>
        <taxon>Pseudomonadati</taxon>
        <taxon>Pseudomonadota</taxon>
        <taxon>Gammaproteobacteria</taxon>
        <taxon>sulfur-oxidizing symbionts</taxon>
    </lineage>
</organism>
<evidence type="ECO:0000313" key="10">
    <source>
        <dbReference type="Proteomes" id="UP000191110"/>
    </source>
</evidence>